<dbReference type="EMBL" id="JAFBDR010000002">
    <property type="protein sequence ID" value="MBM7570042.1"/>
    <property type="molecule type" value="Genomic_DNA"/>
</dbReference>
<dbReference type="SUPFAM" id="SSF51338">
    <property type="entry name" value="Composite domain of metallo-dependent hydrolases"/>
    <property type="match status" value="1"/>
</dbReference>
<name>A0ABS2MW12_9BACI</name>
<dbReference type="CDD" id="cd01293">
    <property type="entry name" value="Bact_CD"/>
    <property type="match status" value="1"/>
</dbReference>
<evidence type="ECO:0000313" key="2">
    <source>
        <dbReference type="EMBL" id="MBM7570042.1"/>
    </source>
</evidence>
<dbReference type="NCBIfam" id="NF005312">
    <property type="entry name" value="PRK06846.1"/>
    <property type="match status" value="1"/>
</dbReference>
<dbReference type="PANTHER" id="PTHR32027">
    <property type="entry name" value="CYTOSINE DEAMINASE"/>
    <property type="match status" value="1"/>
</dbReference>
<dbReference type="EC" id="3.5.4.1" evidence="2"/>
<keyword evidence="2" id="KW-0378">Hydrolase</keyword>
<dbReference type="PANTHER" id="PTHR32027:SF9">
    <property type="entry name" value="BLL3847 PROTEIN"/>
    <property type="match status" value="1"/>
</dbReference>
<dbReference type="Gene3D" id="2.30.40.10">
    <property type="entry name" value="Urease, subunit C, domain 1"/>
    <property type="match status" value="1"/>
</dbReference>
<dbReference type="InterPro" id="IPR052349">
    <property type="entry name" value="Metallo-hydrolase_Enzymes"/>
</dbReference>
<accession>A0ABS2MW12</accession>
<dbReference type="RefSeq" id="WP_204497481.1">
    <property type="nucleotide sequence ID" value="NZ_JAFBDR010000002.1"/>
</dbReference>
<dbReference type="InterPro" id="IPR013108">
    <property type="entry name" value="Amidohydro_3"/>
</dbReference>
<gene>
    <name evidence="2" type="ORF">JOC48_000520</name>
</gene>
<comment type="caution">
    <text evidence="2">The sequence shown here is derived from an EMBL/GenBank/DDBJ whole genome shotgun (WGS) entry which is preliminary data.</text>
</comment>
<reference evidence="2 3" key="1">
    <citation type="submission" date="2021-01" db="EMBL/GenBank/DDBJ databases">
        <title>Genomic Encyclopedia of Type Strains, Phase IV (KMG-IV): sequencing the most valuable type-strain genomes for metagenomic binning, comparative biology and taxonomic classification.</title>
        <authorList>
            <person name="Goeker M."/>
        </authorList>
    </citation>
    <scope>NUCLEOTIDE SEQUENCE [LARGE SCALE GENOMIC DNA]</scope>
    <source>
        <strain evidence="2 3">DSM 23711</strain>
    </source>
</reference>
<dbReference type="SUPFAM" id="SSF51556">
    <property type="entry name" value="Metallo-dependent hydrolases"/>
    <property type="match status" value="1"/>
</dbReference>
<proteinExistence type="predicted"/>
<dbReference type="InterPro" id="IPR032466">
    <property type="entry name" value="Metal_Hydrolase"/>
</dbReference>
<evidence type="ECO:0000313" key="3">
    <source>
        <dbReference type="Proteomes" id="UP001296943"/>
    </source>
</evidence>
<dbReference type="InterPro" id="IPR011059">
    <property type="entry name" value="Metal-dep_hydrolase_composite"/>
</dbReference>
<organism evidence="2 3">
    <name type="scientific">Aquibacillus albus</name>
    <dbReference type="NCBI Taxonomy" id="1168171"/>
    <lineage>
        <taxon>Bacteria</taxon>
        <taxon>Bacillati</taxon>
        <taxon>Bacillota</taxon>
        <taxon>Bacilli</taxon>
        <taxon>Bacillales</taxon>
        <taxon>Bacillaceae</taxon>
        <taxon>Aquibacillus</taxon>
    </lineage>
</organism>
<dbReference type="GO" id="GO:0004131">
    <property type="term" value="F:cytosine deaminase activity"/>
    <property type="evidence" value="ECO:0007669"/>
    <property type="project" value="UniProtKB-EC"/>
</dbReference>
<dbReference type="Proteomes" id="UP001296943">
    <property type="component" value="Unassembled WGS sequence"/>
</dbReference>
<evidence type="ECO:0000259" key="1">
    <source>
        <dbReference type="Pfam" id="PF07969"/>
    </source>
</evidence>
<dbReference type="Gene3D" id="3.20.20.140">
    <property type="entry name" value="Metal-dependent hydrolases"/>
    <property type="match status" value="1"/>
</dbReference>
<sequence>MSNTYWLTNVRLETGYSDLTESIARTETSIFHLLIEDGKISKIASGTKPLDTSLETVDAKNSLALPAFKEMHIHIDKTYFGGPWQACSPFKNIFTRIEEEQKLLPKLLPTAKERAEKILQLLLRLGVTHVRTHCNIDQVVGLKNLEATLEATESFSDKMAFEIVAFPQHGLLRNDSVQLVRQALRTGANLVGGVDPATVDLDIEKSLNTIMDLAVEHDADIDIHLHDPGHLGTFTIKRLAAMTEEAGWNGRVTISHALGLAGVSIQEAAEIAEQLNELDISIATVASSRATGPLIPIPLLLEKGVNVSLGTDTVMDHWSPFGNGDTLEKLTRVAEYFRWLDEKSLAQSLGLITGGKTPLNKAGEGIWPKIGEEATIVFVNASCSAEAVARRSERKAVMYRGRLVSGGLD</sequence>
<dbReference type="Pfam" id="PF07969">
    <property type="entry name" value="Amidohydro_3"/>
    <property type="match status" value="1"/>
</dbReference>
<keyword evidence="3" id="KW-1185">Reference proteome</keyword>
<protein>
    <submittedName>
        <fullName evidence="2">Cytosine deaminase</fullName>
        <ecNumber evidence="2">3.5.4.1</ecNumber>
    </submittedName>
</protein>
<feature type="domain" description="Amidohydrolase 3" evidence="1">
    <location>
        <begin position="111"/>
        <end position="404"/>
    </location>
</feature>